<proteinExistence type="predicted"/>
<accession>A0A9D2BH29</accession>
<reference evidence="1" key="2">
    <citation type="submission" date="2021-04" db="EMBL/GenBank/DDBJ databases">
        <authorList>
            <person name="Gilroy R."/>
        </authorList>
    </citation>
    <scope>NUCLEOTIDE SEQUENCE</scope>
    <source>
        <strain evidence="1">ChiGjej6B6-14162</strain>
    </source>
</reference>
<evidence type="ECO:0000313" key="2">
    <source>
        <dbReference type="Proteomes" id="UP000886740"/>
    </source>
</evidence>
<dbReference type="EMBL" id="DXEL01000065">
    <property type="protein sequence ID" value="HIX75237.1"/>
    <property type="molecule type" value="Genomic_DNA"/>
</dbReference>
<protein>
    <submittedName>
        <fullName evidence="1">Uncharacterized protein</fullName>
    </submittedName>
</protein>
<organism evidence="1 2">
    <name type="scientific">Candidatus Parabacteroides intestinipullorum</name>
    <dbReference type="NCBI Taxonomy" id="2838723"/>
    <lineage>
        <taxon>Bacteria</taxon>
        <taxon>Pseudomonadati</taxon>
        <taxon>Bacteroidota</taxon>
        <taxon>Bacteroidia</taxon>
        <taxon>Bacteroidales</taxon>
        <taxon>Tannerellaceae</taxon>
        <taxon>Parabacteroides</taxon>
    </lineage>
</organism>
<dbReference type="Proteomes" id="UP000886740">
    <property type="component" value="Unassembled WGS sequence"/>
</dbReference>
<dbReference type="AlphaFoldDB" id="A0A9D2BH29"/>
<reference evidence="1" key="1">
    <citation type="journal article" date="2021" name="PeerJ">
        <title>Extensive microbial diversity within the chicken gut microbiome revealed by metagenomics and culture.</title>
        <authorList>
            <person name="Gilroy R."/>
            <person name="Ravi A."/>
            <person name="Getino M."/>
            <person name="Pursley I."/>
            <person name="Horton D.L."/>
            <person name="Alikhan N.F."/>
            <person name="Baker D."/>
            <person name="Gharbi K."/>
            <person name="Hall N."/>
            <person name="Watson M."/>
            <person name="Adriaenssens E.M."/>
            <person name="Foster-Nyarko E."/>
            <person name="Jarju S."/>
            <person name="Secka A."/>
            <person name="Antonio M."/>
            <person name="Oren A."/>
            <person name="Chaudhuri R.R."/>
            <person name="La Ragione R."/>
            <person name="Hildebrand F."/>
            <person name="Pallen M.J."/>
        </authorList>
    </citation>
    <scope>NUCLEOTIDE SEQUENCE</scope>
    <source>
        <strain evidence="1">ChiGjej6B6-14162</strain>
    </source>
</reference>
<name>A0A9D2BH29_9BACT</name>
<dbReference type="SUPFAM" id="SSF48239">
    <property type="entry name" value="Terpenoid cyclases/Protein prenyltransferases"/>
    <property type="match status" value="1"/>
</dbReference>
<comment type="caution">
    <text evidence="1">The sequence shown here is derived from an EMBL/GenBank/DDBJ whole genome shotgun (WGS) entry which is preliminary data.</text>
</comment>
<evidence type="ECO:0000313" key="1">
    <source>
        <dbReference type="EMBL" id="HIX75237.1"/>
    </source>
</evidence>
<dbReference type="InterPro" id="IPR008930">
    <property type="entry name" value="Terpenoid_cyclase/PrenylTrfase"/>
</dbReference>
<gene>
    <name evidence="1" type="ORF">H9977_09440</name>
</gene>
<sequence length="292" mass="33032">MKETLSIRLFRALLDGKRRLGTDALKRMRHFLADRKSVGEAFMNKGGEPDIYYTSFGWALAYVLGLPLDRERMRRYLESLDQASMDLVHYAAYRRCELIQRFFNVPEWLAGRMPVIGNWANPVFVPHFKVIDYPNQDPDSPYSRFIYWGCLEDCGQDIDLKTLNRFPAYRVADGGFSNSREGSVASVNATAAALMVIGQADGYRKNDDLDYLLHVQDPSGGFRADAAAPVPDLLSTATALFVLRCYEVRPLVPTRDFIEAHWLDNGGFGATLWDEEGDVEYLFYGLLALGSL</sequence>
<dbReference type="Gene3D" id="1.50.10.20">
    <property type="match status" value="1"/>
</dbReference>